<dbReference type="EMBL" id="RWJN01000160">
    <property type="protein sequence ID" value="TCD65875.1"/>
    <property type="molecule type" value="Genomic_DNA"/>
</dbReference>
<comment type="caution">
    <text evidence="1">The sequence shown here is derived from an EMBL/GenBank/DDBJ whole genome shotgun (WGS) entry which is preliminary data.</text>
</comment>
<evidence type="ECO:0008006" key="3">
    <source>
        <dbReference type="Google" id="ProtNLM"/>
    </source>
</evidence>
<name>A0A4R0RJ41_9APHY</name>
<dbReference type="AlphaFoldDB" id="A0A4R0RJ41"/>
<organism evidence="1 2">
    <name type="scientific">Steccherinum ochraceum</name>
    <dbReference type="NCBI Taxonomy" id="92696"/>
    <lineage>
        <taxon>Eukaryota</taxon>
        <taxon>Fungi</taxon>
        <taxon>Dikarya</taxon>
        <taxon>Basidiomycota</taxon>
        <taxon>Agaricomycotina</taxon>
        <taxon>Agaricomycetes</taxon>
        <taxon>Polyporales</taxon>
        <taxon>Steccherinaceae</taxon>
        <taxon>Steccherinum</taxon>
    </lineage>
</organism>
<evidence type="ECO:0000313" key="1">
    <source>
        <dbReference type="EMBL" id="TCD65875.1"/>
    </source>
</evidence>
<protein>
    <recommendedName>
        <fullName evidence="3">F-box domain-containing protein</fullName>
    </recommendedName>
</protein>
<evidence type="ECO:0000313" key="2">
    <source>
        <dbReference type="Proteomes" id="UP000292702"/>
    </source>
</evidence>
<accession>A0A4R0RJ41</accession>
<proteinExistence type="predicted"/>
<reference evidence="1 2" key="1">
    <citation type="submission" date="2018-11" db="EMBL/GenBank/DDBJ databases">
        <title>Genome assembly of Steccherinum ochraceum LE-BIN_3174, the white-rot fungus of the Steccherinaceae family (The Residual Polyporoid clade, Polyporales, Basidiomycota).</title>
        <authorList>
            <person name="Fedorova T.V."/>
            <person name="Glazunova O.A."/>
            <person name="Landesman E.O."/>
            <person name="Moiseenko K.V."/>
            <person name="Psurtseva N.V."/>
            <person name="Savinova O.S."/>
            <person name="Shakhova N.V."/>
            <person name="Tyazhelova T.V."/>
            <person name="Vasina D.V."/>
        </authorList>
    </citation>
    <scope>NUCLEOTIDE SEQUENCE [LARGE SCALE GENOMIC DNA]</scope>
    <source>
        <strain evidence="1 2">LE-BIN_3174</strain>
    </source>
</reference>
<dbReference type="Proteomes" id="UP000292702">
    <property type="component" value="Unassembled WGS sequence"/>
</dbReference>
<dbReference type="OrthoDB" id="2804675at2759"/>
<keyword evidence="2" id="KW-1185">Reference proteome</keyword>
<sequence>MSNLTLSDAATTTGTSKGRPDVPIEIWERIIDFVKGDAEFTHTKRTYSGSVYRQEWKNGSKINKTARKHLAACCLVCRSWVARCRFHLIQFIGLRSAADVLYFAHLLSQSPTLRRRVHGLYIDGRKSPDQSWIYTVPHHLAPFASDMYVNALIFQQVDIFRLHPVFYRLYSRFDRVQKLHLVKSRYQSLSQFARLSCAVRASYIDIQACEQVGVDDCTSRPHYIGVPGGRHLQDVWLMDTWKELKRIFRPRSWSLFSSWLHFINLCYYREVDDEPLIYLDVEFWRGILDLFLRMRSKYYSKGSNRVRVQSFNDCFGVSIAYQCHVFEQRLRLVFSIAELDMIPRLLSILTSHYDELYLVIRNIQLPQGTTTTPASYLPSVWKPLDDALTRSCYARITHVEVKIIDRANALPSGYQCTNELVQEILPGLASRVTLAPCEQCVYGSYAEHSTLPTFSPPDFYTQAVRRVRLR</sequence>
<gene>
    <name evidence="1" type="ORF">EIP91_002137</name>
</gene>